<proteinExistence type="predicted"/>
<dbReference type="KEGG" id="nlc:EBAPG3_014305"/>
<dbReference type="Proteomes" id="UP000012179">
    <property type="component" value="Chromosome"/>
</dbReference>
<sequence>MPPNEAPIGIFDSRVRGLSVLRSIRRELPPEHLSYVADSGNAPYGAMEQTCDSSCSRAALTCIMRLTNSNWLSNFLPA</sequence>
<accession>A0A1W6SSS8</accession>
<evidence type="ECO:0000313" key="1">
    <source>
        <dbReference type="EMBL" id="ARO88846.1"/>
    </source>
</evidence>
<organism evidence="1 2">
    <name type="scientific">Nitrosospira lacus</name>
    <dbReference type="NCBI Taxonomy" id="1288494"/>
    <lineage>
        <taxon>Bacteria</taxon>
        <taxon>Pseudomonadati</taxon>
        <taxon>Pseudomonadota</taxon>
        <taxon>Betaproteobacteria</taxon>
        <taxon>Nitrosomonadales</taxon>
        <taxon>Nitrosomonadaceae</taxon>
        <taxon>Nitrosospira</taxon>
    </lineage>
</organism>
<keyword evidence="2" id="KW-1185">Reference proteome</keyword>
<name>A0A1W6SSS8_9PROT</name>
<protein>
    <submittedName>
        <fullName evidence="1">Uncharacterized protein</fullName>
    </submittedName>
</protein>
<gene>
    <name evidence="1" type="ORF">EBAPG3_014305</name>
</gene>
<dbReference type="EMBL" id="CP021106">
    <property type="protein sequence ID" value="ARO88846.1"/>
    <property type="molecule type" value="Genomic_DNA"/>
</dbReference>
<dbReference type="SUPFAM" id="SSF53681">
    <property type="entry name" value="Aspartate/glutamate racemase"/>
    <property type="match status" value="1"/>
</dbReference>
<evidence type="ECO:0000313" key="2">
    <source>
        <dbReference type="Proteomes" id="UP000012179"/>
    </source>
</evidence>
<dbReference type="AlphaFoldDB" id="A0A1W6SSS8"/>
<dbReference type="InterPro" id="IPR001920">
    <property type="entry name" value="Asp/Glu_race"/>
</dbReference>
<reference evidence="1 2" key="1">
    <citation type="journal article" date="2015" name="Int. J. Syst. Evol. Microbiol.">
        <title>Nitrosospira lacus sp. nov., a psychrotolerant, ammonia-oxidizing bacterium from sandy lake sediment.</title>
        <authorList>
            <person name="Urakawa H."/>
            <person name="Garcia J.C."/>
            <person name="Nielsen J.L."/>
            <person name="Le V.Q."/>
            <person name="Kozlowski J.A."/>
            <person name="Stein L.Y."/>
            <person name="Lim C.K."/>
            <person name="Pommerening-Roser A."/>
            <person name="Martens-Habbena W."/>
            <person name="Stahl D.A."/>
            <person name="Klotz M.G."/>
        </authorList>
    </citation>
    <scope>NUCLEOTIDE SEQUENCE [LARGE SCALE GENOMIC DNA]</scope>
    <source>
        <strain evidence="1 2">APG3</strain>
    </source>
</reference>
<dbReference type="Gene3D" id="3.40.50.1860">
    <property type="match status" value="1"/>
</dbReference>
<dbReference type="GO" id="GO:0016855">
    <property type="term" value="F:racemase and epimerase activity, acting on amino acids and derivatives"/>
    <property type="evidence" value="ECO:0007669"/>
    <property type="project" value="InterPro"/>
</dbReference>